<feature type="transmembrane region" description="Helical" evidence="7">
    <location>
        <begin position="248"/>
        <end position="267"/>
    </location>
</feature>
<evidence type="ECO:0000256" key="6">
    <source>
        <dbReference type="ARBA" id="ARBA00023136"/>
    </source>
</evidence>
<dbReference type="PANTHER" id="PTHR30151">
    <property type="entry name" value="ALKANE SULFONATE ABC TRANSPORTER-RELATED, MEMBRANE SUBUNIT"/>
    <property type="match status" value="1"/>
</dbReference>
<dbReference type="Proteomes" id="UP000759443">
    <property type="component" value="Unassembled WGS sequence"/>
</dbReference>
<keyword evidence="3" id="KW-1003">Cell membrane</keyword>
<keyword evidence="4 7" id="KW-0812">Transmembrane</keyword>
<feature type="transmembrane region" description="Helical" evidence="7">
    <location>
        <begin position="311"/>
        <end position="333"/>
    </location>
</feature>
<dbReference type="InterPro" id="IPR000515">
    <property type="entry name" value="MetI-like"/>
</dbReference>
<comment type="caution">
    <text evidence="9">The sequence shown here is derived from an EMBL/GenBank/DDBJ whole genome shotgun (WGS) entry which is preliminary data.</text>
</comment>
<feature type="transmembrane region" description="Helical" evidence="7">
    <location>
        <begin position="67"/>
        <end position="84"/>
    </location>
</feature>
<dbReference type="Gene3D" id="1.10.3720.10">
    <property type="entry name" value="MetI-like"/>
    <property type="match status" value="1"/>
</dbReference>
<dbReference type="RefSeq" id="WP_209941221.1">
    <property type="nucleotide sequence ID" value="NZ_JAGGJU010000001.1"/>
</dbReference>
<feature type="transmembrane region" description="Helical" evidence="7">
    <location>
        <begin position="345"/>
        <end position="366"/>
    </location>
</feature>
<feature type="transmembrane region" description="Helical" evidence="7">
    <location>
        <begin position="219"/>
        <end position="242"/>
    </location>
</feature>
<feature type="transmembrane region" description="Helical" evidence="7">
    <location>
        <begin position="38"/>
        <end position="58"/>
    </location>
</feature>
<evidence type="ECO:0000256" key="7">
    <source>
        <dbReference type="SAM" id="Phobius"/>
    </source>
</evidence>
<accession>A0ABS4DSL0</accession>
<feature type="domain" description="ABC transmembrane type-1" evidence="8">
    <location>
        <begin position="200"/>
        <end position="370"/>
    </location>
</feature>
<reference evidence="9 10" key="1">
    <citation type="submission" date="2021-03" db="EMBL/GenBank/DDBJ databases">
        <title>Genomic Encyclopedia of Type Strains, Phase IV (KMG-IV): sequencing the most valuable type-strain genomes for metagenomic binning, comparative biology and taxonomic classification.</title>
        <authorList>
            <person name="Goeker M."/>
        </authorList>
    </citation>
    <scope>NUCLEOTIDE SEQUENCE [LARGE SCALE GENOMIC DNA]</scope>
    <source>
        <strain evidence="9 10">DSM 21600</strain>
    </source>
</reference>
<gene>
    <name evidence="9" type="ORF">J2Z17_000092</name>
</gene>
<evidence type="ECO:0000256" key="4">
    <source>
        <dbReference type="ARBA" id="ARBA00022692"/>
    </source>
</evidence>
<feature type="transmembrane region" description="Helical" evidence="7">
    <location>
        <begin position="185"/>
        <end position="207"/>
    </location>
</feature>
<proteinExistence type="predicted"/>
<evidence type="ECO:0000259" key="8">
    <source>
        <dbReference type="Pfam" id="PF00528"/>
    </source>
</evidence>
<evidence type="ECO:0000313" key="9">
    <source>
        <dbReference type="EMBL" id="MBP1848675.1"/>
    </source>
</evidence>
<evidence type="ECO:0000313" key="10">
    <source>
        <dbReference type="Proteomes" id="UP000759443"/>
    </source>
</evidence>
<dbReference type="SUPFAM" id="SSF161098">
    <property type="entry name" value="MetI-like"/>
    <property type="match status" value="1"/>
</dbReference>
<organism evidence="9 10">
    <name type="scientific">Rhizobium halophytocola</name>
    <dbReference type="NCBI Taxonomy" id="735519"/>
    <lineage>
        <taxon>Bacteria</taxon>
        <taxon>Pseudomonadati</taxon>
        <taxon>Pseudomonadota</taxon>
        <taxon>Alphaproteobacteria</taxon>
        <taxon>Hyphomicrobiales</taxon>
        <taxon>Rhizobiaceae</taxon>
        <taxon>Rhizobium/Agrobacterium group</taxon>
        <taxon>Rhizobium</taxon>
    </lineage>
</organism>
<keyword evidence="6 7" id="KW-0472">Membrane</keyword>
<dbReference type="InterPro" id="IPR035906">
    <property type="entry name" value="MetI-like_sf"/>
</dbReference>
<dbReference type="Pfam" id="PF00528">
    <property type="entry name" value="BPD_transp_1"/>
    <property type="match status" value="1"/>
</dbReference>
<keyword evidence="10" id="KW-1185">Reference proteome</keyword>
<dbReference type="PANTHER" id="PTHR30151:SF41">
    <property type="entry name" value="ABC TRANSPORTER PERMEASE PROTEIN"/>
    <property type="match status" value="1"/>
</dbReference>
<evidence type="ECO:0000256" key="5">
    <source>
        <dbReference type="ARBA" id="ARBA00022989"/>
    </source>
</evidence>
<name>A0ABS4DSL0_9HYPH</name>
<feature type="transmembrane region" description="Helical" evidence="7">
    <location>
        <begin position="96"/>
        <end position="116"/>
    </location>
</feature>
<protein>
    <submittedName>
        <fullName evidence="9">NitT/TauT family transport system permease protein</fullName>
    </submittedName>
</protein>
<keyword evidence="5 7" id="KW-1133">Transmembrane helix</keyword>
<sequence length="380" mass="40552">MTTSSTITRIRDNWQVIAALLLVLAAAARPLTSTAANGSGVSLLVSALLILTGLGAVITRKRAAHRLSATVLFLGAHLAAWLLLESLSGNEGQMRQAFFLLIAAAWLCGWACVSVLSGLTPADRHARAGLRLLIPAIFGAWILILWEALTRGFGVPFILLPPPSAIGARFIHSLPILGADVRQTVFKAVLAGYIVGCGAGFVVAILADRIDFLRRGLLPIGNLVSALPIIGVAPIMVMWFGFDWQSKAAVVIIMTFFPMLVNTVAGLGAAGHMERDLMHTYASDYRQTLVKLRLPAAMPFIFNALKINSTLALIGAIVAEFFGTPIVGMGFRISTEIGRLNVDMVWAEIAVAALCGSVFYGLIALAERTVTFWHPSVRGG</sequence>
<keyword evidence="2" id="KW-0813">Transport</keyword>
<comment type="subcellular location">
    <subcellularLocation>
        <location evidence="1">Cell membrane</location>
        <topology evidence="1">Multi-pass membrane protein</topology>
    </subcellularLocation>
</comment>
<evidence type="ECO:0000256" key="3">
    <source>
        <dbReference type="ARBA" id="ARBA00022475"/>
    </source>
</evidence>
<feature type="transmembrane region" description="Helical" evidence="7">
    <location>
        <begin position="128"/>
        <end position="146"/>
    </location>
</feature>
<dbReference type="EMBL" id="JAGGJU010000001">
    <property type="protein sequence ID" value="MBP1848675.1"/>
    <property type="molecule type" value="Genomic_DNA"/>
</dbReference>
<evidence type="ECO:0000256" key="2">
    <source>
        <dbReference type="ARBA" id="ARBA00022448"/>
    </source>
</evidence>
<evidence type="ECO:0000256" key="1">
    <source>
        <dbReference type="ARBA" id="ARBA00004651"/>
    </source>
</evidence>